<feature type="active site" description="Nucleophile" evidence="8">
    <location>
        <position position="11"/>
    </location>
</feature>
<protein>
    <recommendedName>
        <fullName evidence="6 7">D,D-heptose 1,7-bisphosphate phosphatase</fullName>
        <ecNumber evidence="7">3.1.3.-</ecNumber>
    </recommendedName>
</protein>
<feature type="binding site" evidence="9">
    <location>
        <begin position="101"/>
        <end position="102"/>
    </location>
    <ligand>
        <name>substrate</name>
    </ligand>
</feature>
<feature type="binding site" evidence="11">
    <location>
        <position position="90"/>
    </location>
    <ligand>
        <name>Zn(2+)</name>
        <dbReference type="ChEBI" id="CHEBI:29105"/>
    </ligand>
</feature>
<dbReference type="EMBL" id="QFNN01000053">
    <property type="protein sequence ID" value="PZO89591.1"/>
    <property type="molecule type" value="Genomic_DNA"/>
</dbReference>
<evidence type="ECO:0000256" key="2">
    <source>
        <dbReference type="ARBA" id="ARBA00022490"/>
    </source>
</evidence>
<dbReference type="InterPro" id="IPR004446">
    <property type="entry name" value="Heptose_bisP_phosphatase"/>
</dbReference>
<evidence type="ECO:0000256" key="6">
    <source>
        <dbReference type="ARBA" id="ARBA00031828"/>
    </source>
</evidence>
<dbReference type="GO" id="GO:0016791">
    <property type="term" value="F:phosphatase activity"/>
    <property type="evidence" value="ECO:0007669"/>
    <property type="project" value="InterPro"/>
</dbReference>
<evidence type="ECO:0000256" key="5">
    <source>
        <dbReference type="ARBA" id="ARBA00023277"/>
    </source>
</evidence>
<feature type="binding site" evidence="9">
    <location>
        <begin position="9"/>
        <end position="11"/>
    </location>
    <ligand>
        <name>substrate</name>
    </ligand>
</feature>
<feature type="site" description="Stabilizes the phosphoryl group" evidence="10">
    <location>
        <position position="102"/>
    </location>
</feature>
<dbReference type="NCBIfam" id="TIGR01662">
    <property type="entry name" value="HAD-SF-IIIA"/>
    <property type="match status" value="1"/>
</dbReference>
<dbReference type="Proteomes" id="UP000249066">
    <property type="component" value="Unassembled WGS sequence"/>
</dbReference>
<feature type="binding site" evidence="11">
    <location>
        <position position="98"/>
    </location>
    <ligand>
        <name>Zn(2+)</name>
        <dbReference type="ChEBI" id="CHEBI:29105"/>
    </ligand>
</feature>
<dbReference type="Pfam" id="PF13242">
    <property type="entry name" value="Hydrolase_like"/>
    <property type="match status" value="1"/>
</dbReference>
<evidence type="ECO:0000256" key="10">
    <source>
        <dbReference type="PIRSR" id="PIRSR004682-3"/>
    </source>
</evidence>
<dbReference type="AlphaFoldDB" id="A0A2W5C374"/>
<evidence type="ECO:0000313" key="13">
    <source>
        <dbReference type="Proteomes" id="UP000249066"/>
    </source>
</evidence>
<keyword evidence="4 7" id="KW-0378">Hydrolase</keyword>
<feature type="binding site" evidence="9">
    <location>
        <begin position="17"/>
        <end position="20"/>
    </location>
    <ligand>
        <name>substrate</name>
    </ligand>
</feature>
<comment type="cofactor">
    <cofactor evidence="11">
        <name>Mg(2+)</name>
        <dbReference type="ChEBI" id="CHEBI:18420"/>
    </cofactor>
</comment>
<dbReference type="GO" id="GO:0005975">
    <property type="term" value="P:carbohydrate metabolic process"/>
    <property type="evidence" value="ECO:0007669"/>
    <property type="project" value="InterPro"/>
</dbReference>
<keyword evidence="11" id="KW-0862">Zinc</keyword>
<keyword evidence="11" id="KW-0460">Magnesium</keyword>
<evidence type="ECO:0000256" key="7">
    <source>
        <dbReference type="PIRNR" id="PIRNR004682"/>
    </source>
</evidence>
<reference evidence="12 13" key="1">
    <citation type="submission" date="2017-08" db="EMBL/GenBank/DDBJ databases">
        <title>Infants hospitalized years apart are colonized by the same room-sourced microbial strains.</title>
        <authorList>
            <person name="Brooks B."/>
            <person name="Olm M.R."/>
            <person name="Firek B.A."/>
            <person name="Baker R."/>
            <person name="Thomas B.C."/>
            <person name="Morowitz M.J."/>
            <person name="Banfield J.F."/>
        </authorList>
    </citation>
    <scope>NUCLEOTIDE SEQUENCE [LARGE SCALE GENOMIC DNA]</scope>
    <source>
        <strain evidence="12">S2_018_000_R2_101</strain>
    </source>
</reference>
<keyword evidence="5 7" id="KW-0119">Carbohydrate metabolism</keyword>
<evidence type="ECO:0000256" key="9">
    <source>
        <dbReference type="PIRSR" id="PIRSR004682-2"/>
    </source>
</evidence>
<accession>A0A2W5C374</accession>
<feature type="active site" description="Nucleophile" evidence="8">
    <location>
        <position position="9"/>
    </location>
</feature>
<feature type="binding site" evidence="11">
    <location>
        <position position="127"/>
    </location>
    <ligand>
        <name>Mg(2+)</name>
        <dbReference type="ChEBI" id="CHEBI:18420"/>
    </ligand>
</feature>
<organism evidence="12 13">
    <name type="scientific">Sphingomonas sanxanigenens</name>
    <dbReference type="NCBI Taxonomy" id="397260"/>
    <lineage>
        <taxon>Bacteria</taxon>
        <taxon>Pseudomonadati</taxon>
        <taxon>Pseudomonadota</taxon>
        <taxon>Alphaproteobacteria</taxon>
        <taxon>Sphingomonadales</taxon>
        <taxon>Sphingomonadaceae</taxon>
        <taxon>Sphingomonas</taxon>
    </lineage>
</organism>
<feature type="binding site" evidence="11">
    <location>
        <position position="100"/>
    </location>
    <ligand>
        <name>Zn(2+)</name>
        <dbReference type="ChEBI" id="CHEBI:29105"/>
    </ligand>
</feature>
<dbReference type="InterPro" id="IPR036412">
    <property type="entry name" value="HAD-like_sf"/>
</dbReference>
<feature type="binding site" evidence="11">
    <location>
        <position position="9"/>
    </location>
    <ligand>
        <name>Mg(2+)</name>
        <dbReference type="ChEBI" id="CHEBI:18420"/>
    </ligand>
</feature>
<feature type="site" description="Stabilizes the phosphoryl group" evidence="10">
    <location>
        <position position="51"/>
    </location>
</feature>
<dbReference type="EC" id="3.1.3.-" evidence="7"/>
<dbReference type="GO" id="GO:0046872">
    <property type="term" value="F:metal ion binding"/>
    <property type="evidence" value="ECO:0007669"/>
    <property type="project" value="UniProtKB-KW"/>
</dbReference>
<feature type="binding site" evidence="9">
    <location>
        <begin position="51"/>
        <end position="54"/>
    </location>
    <ligand>
        <name>substrate</name>
    </ligand>
</feature>
<evidence type="ECO:0000313" key="12">
    <source>
        <dbReference type="EMBL" id="PZO89591.1"/>
    </source>
</evidence>
<dbReference type="NCBIfam" id="TIGR01656">
    <property type="entry name" value="Histidinol-ppas"/>
    <property type="match status" value="1"/>
</dbReference>
<dbReference type="NCBIfam" id="TIGR00213">
    <property type="entry name" value="GmhB_yaeD"/>
    <property type="match status" value="1"/>
</dbReference>
<keyword evidence="3 11" id="KW-0479">Metal-binding</keyword>
<dbReference type="PANTHER" id="PTHR42891:SF1">
    <property type="entry name" value="D-GLYCERO-BETA-D-MANNO-HEPTOSE-1,7-BISPHOSPHATE 7-PHOSPHATASE"/>
    <property type="match status" value="1"/>
</dbReference>
<dbReference type="GO" id="GO:0005737">
    <property type="term" value="C:cytoplasm"/>
    <property type="evidence" value="ECO:0007669"/>
    <property type="project" value="UniProtKB-SubCell"/>
</dbReference>
<dbReference type="SUPFAM" id="SSF56784">
    <property type="entry name" value="HAD-like"/>
    <property type="match status" value="1"/>
</dbReference>
<dbReference type="PANTHER" id="PTHR42891">
    <property type="entry name" value="D-GLYCERO-BETA-D-MANNO-HEPTOSE-1,7-BISPHOSPHATE 7-PHOSPHATASE"/>
    <property type="match status" value="1"/>
</dbReference>
<feature type="binding site" evidence="11">
    <location>
        <position position="92"/>
    </location>
    <ligand>
        <name>Zn(2+)</name>
        <dbReference type="ChEBI" id="CHEBI:29105"/>
    </ligand>
</feature>
<dbReference type="InterPro" id="IPR006549">
    <property type="entry name" value="HAD-SF_hydro_IIIA"/>
</dbReference>
<dbReference type="CDD" id="cd07503">
    <property type="entry name" value="HAD_HisB-N"/>
    <property type="match status" value="1"/>
</dbReference>
<dbReference type="Gene3D" id="3.40.50.1000">
    <property type="entry name" value="HAD superfamily/HAD-like"/>
    <property type="match status" value="1"/>
</dbReference>
<dbReference type="PIRSF" id="PIRSF004682">
    <property type="entry name" value="GmhB"/>
    <property type="match status" value="1"/>
</dbReference>
<sequence length="168" mass="18056">MSRPALFLDRDGVLNVDHGYVSRPADFEPVDGIFDALRPAVEHGVALIVVTNQSGIGRGYFSQQQYDALENHIAGLFASNGCPLTATYHCPHLPDAGCSCRKPKPGMILRAASEYDIDLDRSAMVGDKTSDIDAARNAGITRTERIDSASASPDALARAVAWIIEAEQ</sequence>
<evidence type="ECO:0000256" key="8">
    <source>
        <dbReference type="PIRSR" id="PIRSR004682-1"/>
    </source>
</evidence>
<evidence type="ECO:0000256" key="11">
    <source>
        <dbReference type="PIRSR" id="PIRSR004682-4"/>
    </source>
</evidence>
<gene>
    <name evidence="12" type="ORF">DI623_09715</name>
</gene>
<feature type="binding site" evidence="11">
    <location>
        <position position="11"/>
    </location>
    <ligand>
        <name>Mg(2+)</name>
        <dbReference type="ChEBI" id="CHEBI:18420"/>
    </ligand>
</feature>
<feature type="binding site" evidence="9">
    <location>
        <position position="128"/>
    </location>
    <ligand>
        <name>substrate</name>
    </ligand>
</feature>
<proteinExistence type="inferred from homology"/>
<name>A0A2W5C374_9SPHN</name>
<comment type="similarity">
    <text evidence="7">Belongs to the gmhB family.</text>
</comment>
<dbReference type="InterPro" id="IPR006543">
    <property type="entry name" value="Histidinol-phos"/>
</dbReference>
<comment type="caution">
    <text evidence="12">The sequence shown here is derived from an EMBL/GenBank/DDBJ whole genome shotgun (WGS) entry which is preliminary data.</text>
</comment>
<evidence type="ECO:0000256" key="4">
    <source>
        <dbReference type="ARBA" id="ARBA00022801"/>
    </source>
</evidence>
<comment type="subcellular location">
    <subcellularLocation>
        <location evidence="1 7">Cytoplasm</location>
    </subcellularLocation>
</comment>
<evidence type="ECO:0000256" key="1">
    <source>
        <dbReference type="ARBA" id="ARBA00004496"/>
    </source>
</evidence>
<keyword evidence="2 7" id="KW-0963">Cytoplasm</keyword>
<feature type="binding site" evidence="11">
    <location>
        <position position="128"/>
    </location>
    <ligand>
        <name>Mg(2+)</name>
        <dbReference type="ChEBI" id="CHEBI:18420"/>
    </ligand>
</feature>
<evidence type="ECO:0000256" key="3">
    <source>
        <dbReference type="ARBA" id="ARBA00022723"/>
    </source>
</evidence>
<comment type="cofactor">
    <cofactor evidence="11">
        <name>Zn(2+)</name>
        <dbReference type="ChEBI" id="CHEBI:29105"/>
    </cofactor>
</comment>
<dbReference type="InterPro" id="IPR023214">
    <property type="entry name" value="HAD_sf"/>
</dbReference>
<feature type="site" description="Contributes to substrate recognition" evidence="10">
    <location>
        <position position="101"/>
    </location>
</feature>